<gene>
    <name evidence="2" type="primary">truA</name>
    <name evidence="2" type="ORF">DAT39_017108</name>
</gene>
<evidence type="ECO:0000313" key="3">
    <source>
        <dbReference type="Proteomes" id="UP000727407"/>
    </source>
</evidence>
<dbReference type="AlphaFoldDB" id="A0A8J4X4W6"/>
<protein>
    <submittedName>
        <fullName evidence="2">tRNA pseudouridine synthase A</fullName>
    </submittedName>
</protein>
<comment type="caution">
    <text evidence="2">The sequence shown here is derived from an EMBL/GenBank/DDBJ whole genome shotgun (WGS) entry which is preliminary data.</text>
</comment>
<organism evidence="2 3">
    <name type="scientific">Clarias magur</name>
    <name type="common">Asian catfish</name>
    <name type="synonym">Macropteronotus magur</name>
    <dbReference type="NCBI Taxonomy" id="1594786"/>
    <lineage>
        <taxon>Eukaryota</taxon>
        <taxon>Metazoa</taxon>
        <taxon>Chordata</taxon>
        <taxon>Craniata</taxon>
        <taxon>Vertebrata</taxon>
        <taxon>Euteleostomi</taxon>
        <taxon>Actinopterygii</taxon>
        <taxon>Neopterygii</taxon>
        <taxon>Teleostei</taxon>
        <taxon>Ostariophysi</taxon>
        <taxon>Siluriformes</taxon>
        <taxon>Clariidae</taxon>
        <taxon>Clarias</taxon>
    </lineage>
</organism>
<evidence type="ECO:0000313" key="2">
    <source>
        <dbReference type="EMBL" id="KAF5893178.1"/>
    </source>
</evidence>
<accession>A0A8J4X4W6</accession>
<feature type="signal peptide" evidence="1">
    <location>
        <begin position="1"/>
        <end position="26"/>
    </location>
</feature>
<proteinExistence type="predicted"/>
<feature type="non-terminal residue" evidence="2">
    <location>
        <position position="1"/>
    </location>
</feature>
<keyword evidence="3" id="KW-1185">Reference proteome</keyword>
<name>A0A8J4X4W6_CLAMG</name>
<sequence length="57" mass="6562">ASCSSHGHSELSFLLLSLHCFLPALWWVPRAPDDEIWALLRKAAWWEASGFEHDTRN</sequence>
<reference evidence="2" key="1">
    <citation type="submission" date="2020-07" db="EMBL/GenBank/DDBJ databases">
        <title>Clarias magur genome sequencing, assembly and annotation.</title>
        <authorList>
            <person name="Kushwaha B."/>
            <person name="Kumar R."/>
            <person name="Das P."/>
            <person name="Joshi C.G."/>
            <person name="Kumar D."/>
            <person name="Nagpure N.S."/>
            <person name="Pandey M."/>
            <person name="Agarwal S."/>
            <person name="Srivastava S."/>
            <person name="Singh M."/>
            <person name="Sahoo L."/>
            <person name="Jayasankar P."/>
            <person name="Meher P.K."/>
            <person name="Koringa P.G."/>
            <person name="Iquebal M.A."/>
            <person name="Das S.P."/>
            <person name="Bit A."/>
            <person name="Patnaik S."/>
            <person name="Patel N."/>
            <person name="Shah T.M."/>
            <person name="Hinsu A."/>
            <person name="Jena J.K."/>
        </authorList>
    </citation>
    <scope>NUCLEOTIDE SEQUENCE</scope>
    <source>
        <strain evidence="2">CIFAMagur01</strain>
        <tissue evidence="2">Testis</tissue>
    </source>
</reference>
<evidence type="ECO:0000256" key="1">
    <source>
        <dbReference type="SAM" id="SignalP"/>
    </source>
</evidence>
<keyword evidence="1" id="KW-0732">Signal</keyword>
<dbReference type="Proteomes" id="UP000727407">
    <property type="component" value="Unassembled WGS sequence"/>
</dbReference>
<dbReference type="EMBL" id="QNUK01000447">
    <property type="protein sequence ID" value="KAF5893178.1"/>
    <property type="molecule type" value="Genomic_DNA"/>
</dbReference>
<feature type="chain" id="PRO_5035258258" evidence="1">
    <location>
        <begin position="27"/>
        <end position="57"/>
    </location>
</feature>